<dbReference type="SUPFAM" id="SSF57850">
    <property type="entry name" value="RING/U-box"/>
    <property type="match status" value="1"/>
</dbReference>
<feature type="region of interest" description="Disordered" evidence="5">
    <location>
        <begin position="441"/>
        <end position="463"/>
    </location>
</feature>
<feature type="domain" description="RING-type" evidence="6">
    <location>
        <begin position="259"/>
        <end position="297"/>
    </location>
</feature>
<dbReference type="InterPro" id="IPR013083">
    <property type="entry name" value="Znf_RING/FYVE/PHD"/>
</dbReference>
<proteinExistence type="predicted"/>
<evidence type="ECO:0000256" key="1">
    <source>
        <dbReference type="ARBA" id="ARBA00022723"/>
    </source>
</evidence>
<reference evidence="9" key="1">
    <citation type="submission" date="2024-06" db="EMBL/GenBank/DDBJ databases">
        <authorList>
            <person name="Liu X."/>
            <person name="Lenzi L."/>
            <person name="Haldenby T S."/>
            <person name="Uol C."/>
        </authorList>
    </citation>
    <scope>NUCLEOTIDE SEQUENCE</scope>
</reference>
<dbReference type="InterPro" id="IPR018957">
    <property type="entry name" value="Znf_C3HC4_RING-type"/>
</dbReference>
<dbReference type="Pfam" id="PF00097">
    <property type="entry name" value="zf-C3HC4"/>
    <property type="match status" value="1"/>
</dbReference>
<evidence type="ECO:0000259" key="8">
    <source>
        <dbReference type="PROSITE" id="PS50145"/>
    </source>
</evidence>
<dbReference type="GO" id="GO:0008270">
    <property type="term" value="F:zinc ion binding"/>
    <property type="evidence" value="ECO:0007669"/>
    <property type="project" value="UniProtKB-KW"/>
</dbReference>
<dbReference type="AlphaFoldDB" id="A0AAV2TYJ9"/>
<feature type="domain" description="PDZ" evidence="7">
    <location>
        <begin position="859"/>
        <end position="965"/>
    </location>
</feature>
<accession>A0AAV2TYJ9</accession>
<gene>
    <name evidence="9" type="ORF">CDAUBV1_LOCUS17111</name>
</gene>
<feature type="compositionally biased region" description="Polar residues" evidence="5">
    <location>
        <begin position="702"/>
        <end position="737"/>
    </location>
</feature>
<feature type="region of interest" description="Disordered" evidence="5">
    <location>
        <begin position="692"/>
        <end position="741"/>
    </location>
</feature>
<keyword evidence="3 4" id="KW-0862">Zinc</keyword>
<evidence type="ECO:0008006" key="11">
    <source>
        <dbReference type="Google" id="ProtNLM"/>
    </source>
</evidence>
<dbReference type="PANTHER" id="PTHR19964:SF84">
    <property type="entry name" value="LIGAND OF NUMB PROTEIN X 2-LIKE ISOFORM X1"/>
    <property type="match status" value="1"/>
</dbReference>
<dbReference type="PROSITE" id="PS00518">
    <property type="entry name" value="ZF_RING_1"/>
    <property type="match status" value="1"/>
</dbReference>
<keyword evidence="1 4" id="KW-0479">Metal-binding</keyword>
<dbReference type="PROSITE" id="PS50145">
    <property type="entry name" value="ZF_TRAF"/>
    <property type="match status" value="1"/>
</dbReference>
<evidence type="ECO:0000313" key="10">
    <source>
        <dbReference type="Proteomes" id="UP001497525"/>
    </source>
</evidence>
<dbReference type="InterPro" id="IPR001293">
    <property type="entry name" value="Znf_TRAF"/>
</dbReference>
<comment type="caution">
    <text evidence="9">The sequence shown here is derived from an EMBL/GenBank/DDBJ whole genome shotgun (WGS) entry which is preliminary data.</text>
</comment>
<dbReference type="Gene3D" id="3.30.40.10">
    <property type="entry name" value="Zinc/RING finger domain, C3HC4 (zinc finger)"/>
    <property type="match status" value="1"/>
</dbReference>
<dbReference type="PROSITE" id="PS50089">
    <property type="entry name" value="ZF_RING_2"/>
    <property type="match status" value="1"/>
</dbReference>
<dbReference type="SUPFAM" id="SSF49599">
    <property type="entry name" value="TRAF domain-like"/>
    <property type="match status" value="1"/>
</dbReference>
<dbReference type="InterPro" id="IPR051342">
    <property type="entry name" value="PDZ_scaffold"/>
</dbReference>
<dbReference type="CDD" id="cd16637">
    <property type="entry name" value="mRING-HC-C3HC3D_LNX1-like"/>
    <property type="match status" value="1"/>
</dbReference>
<feature type="domain" description="TRAF-type" evidence="8">
    <location>
        <begin position="321"/>
        <end position="360"/>
    </location>
</feature>
<feature type="domain" description="PDZ" evidence="7">
    <location>
        <begin position="583"/>
        <end position="665"/>
    </location>
</feature>
<keyword evidence="2 4" id="KW-0863">Zinc-finger</keyword>
<organism evidence="9 10">
    <name type="scientific">Calicophoron daubneyi</name>
    <name type="common">Rumen fluke</name>
    <name type="synonym">Paramphistomum daubneyi</name>
    <dbReference type="NCBI Taxonomy" id="300641"/>
    <lineage>
        <taxon>Eukaryota</taxon>
        <taxon>Metazoa</taxon>
        <taxon>Spiralia</taxon>
        <taxon>Lophotrochozoa</taxon>
        <taxon>Platyhelminthes</taxon>
        <taxon>Trematoda</taxon>
        <taxon>Digenea</taxon>
        <taxon>Plagiorchiida</taxon>
        <taxon>Pronocephalata</taxon>
        <taxon>Paramphistomoidea</taxon>
        <taxon>Paramphistomidae</taxon>
        <taxon>Calicophoron</taxon>
    </lineage>
</organism>
<evidence type="ECO:0000256" key="3">
    <source>
        <dbReference type="ARBA" id="ARBA00022833"/>
    </source>
</evidence>
<dbReference type="SUPFAM" id="SSF50156">
    <property type="entry name" value="PDZ domain-like"/>
    <property type="match status" value="4"/>
</dbReference>
<evidence type="ECO:0000259" key="6">
    <source>
        <dbReference type="PROSITE" id="PS50089"/>
    </source>
</evidence>
<evidence type="ECO:0000256" key="2">
    <source>
        <dbReference type="ARBA" id="ARBA00022771"/>
    </source>
</evidence>
<dbReference type="EMBL" id="CAXLJL010000933">
    <property type="protein sequence ID" value="CAL5141798.1"/>
    <property type="molecule type" value="Genomic_DNA"/>
</dbReference>
<evidence type="ECO:0000313" key="9">
    <source>
        <dbReference type="EMBL" id="CAL5141798.1"/>
    </source>
</evidence>
<dbReference type="SMART" id="SM00228">
    <property type="entry name" value="PDZ"/>
    <property type="match status" value="4"/>
</dbReference>
<evidence type="ECO:0000259" key="7">
    <source>
        <dbReference type="PROSITE" id="PS50106"/>
    </source>
</evidence>
<dbReference type="Gene3D" id="2.30.42.10">
    <property type="match status" value="4"/>
</dbReference>
<evidence type="ECO:0000256" key="5">
    <source>
        <dbReference type="SAM" id="MobiDB-lite"/>
    </source>
</evidence>
<dbReference type="PROSITE" id="PS50106">
    <property type="entry name" value="PDZ"/>
    <property type="match status" value="4"/>
</dbReference>
<dbReference type="SMART" id="SM00184">
    <property type="entry name" value="RING"/>
    <property type="match status" value="1"/>
</dbReference>
<sequence>MPVINPPPRQFATQPNFFPLPPVSSISCNLMPAATATVRPMNMIPMPPLVSASSIANDTFVLPPPPHVPSVNASVVETPVGCVKDNPSFAASRMGGIEFSGSVITSAFRTIPPQNTISYLPSTTDCILSFPAPPKESFMSPDSNGSRPSICARTALPTISTNSTKSVSSVLPIPNATTQPVPPDRLFTNLALEAAPKPLNHLPTPQTTVASQNTNQSPSIQSVNEASTTLWCTVCGHMHDLSNAHIYEYSEPVDADLLCRLCHQPLVDPLDTKCGHTFCSLCLKNHLAVQALCPEDKQIINYLECQQSSNLVKRLLDKLLVICPNSEYCNEVLARCDLESHLAYWCRGAIVACVNNKLGCPYLGLRAKQPAHRWNCQFQPPVTKTTTGLSVNQPSAQAASLPPTVSPQMAVNEMIACQKSPGVEFCTNSVPGKIPLVDSGSSVSNNLHPNSSNSHSAGSGSDISVLPDTQIARIELKSDGRMEFGISIVGGCDTPLLCIIVQEIYLDGIAAQDGRLRPGDQILEVNGQELTQLTHLQACSVLSKASGPVCRLTICREQGLHTNTSLQNSLGPSKPVEKQEILRIVLPKCQEKPLGIKIAGKKNFLGLYVLGLVPNGEAQLDGRLHKDDRILDINGVDLSNGTQEQAAQLIQEAKDTVSLVVVRQLRPQTPDIIRATSGENVSKCVAFADPTVSPMPARSADPSGQATAPSSTSNSLKTAQSTVPTESDSQSSTASRISQERVVVLRKQPGESLGMSVAGGVASQRGDLPIYVTNLNPEGIATLSGQVFRGDILLAVNQTELLGLSHERAVEALKNARDSCAEVTLRLLKGPESSIEARNFIPSWLFWLQLPRYCQIPRLVVLMRDPVMGLGFSIIGGNDFHPSDASVSGASGTTVPENQKPAFPRPIVIKSIVPGSPCFHDGRLKCGDILLSVDHYPLTDISHAHAVALLKHCSGEVKLRYVSWPGTIV</sequence>
<feature type="zinc finger region" description="TRAF-type" evidence="4">
    <location>
        <begin position="321"/>
        <end position="360"/>
    </location>
</feature>
<feature type="domain" description="PDZ" evidence="7">
    <location>
        <begin position="473"/>
        <end position="549"/>
    </location>
</feature>
<feature type="domain" description="PDZ" evidence="7">
    <location>
        <begin position="742"/>
        <end position="816"/>
    </location>
</feature>
<dbReference type="InterPro" id="IPR001478">
    <property type="entry name" value="PDZ"/>
</dbReference>
<dbReference type="InterPro" id="IPR036034">
    <property type="entry name" value="PDZ_sf"/>
</dbReference>
<dbReference type="PANTHER" id="PTHR19964">
    <property type="entry name" value="MULTIPLE PDZ DOMAIN PROTEIN"/>
    <property type="match status" value="1"/>
</dbReference>
<dbReference type="Proteomes" id="UP001497525">
    <property type="component" value="Unassembled WGS sequence"/>
</dbReference>
<dbReference type="InterPro" id="IPR001841">
    <property type="entry name" value="Znf_RING"/>
</dbReference>
<protein>
    <recommendedName>
        <fullName evidence="11">Ligand of Numb protein X 2</fullName>
    </recommendedName>
</protein>
<dbReference type="Pfam" id="PF00595">
    <property type="entry name" value="PDZ"/>
    <property type="match status" value="4"/>
</dbReference>
<evidence type="ECO:0000256" key="4">
    <source>
        <dbReference type="PROSITE-ProRule" id="PRU00207"/>
    </source>
</evidence>
<name>A0AAV2TYJ9_CALDB</name>
<dbReference type="InterPro" id="IPR017907">
    <property type="entry name" value="Znf_RING_CS"/>
</dbReference>